<gene>
    <name evidence="1" type="ORF">MSAN_00549600</name>
</gene>
<comment type="caution">
    <text evidence="1">The sequence shown here is derived from an EMBL/GenBank/DDBJ whole genome shotgun (WGS) entry which is preliminary data.</text>
</comment>
<dbReference type="AlphaFoldDB" id="A0A8H6ZCY6"/>
<protein>
    <submittedName>
        <fullName evidence="1">Uncharacterized protein</fullName>
    </submittedName>
</protein>
<name>A0A8H6ZCY6_9AGAR</name>
<evidence type="ECO:0000313" key="1">
    <source>
        <dbReference type="EMBL" id="KAF7373400.1"/>
    </source>
</evidence>
<organism evidence="1 2">
    <name type="scientific">Mycena sanguinolenta</name>
    <dbReference type="NCBI Taxonomy" id="230812"/>
    <lineage>
        <taxon>Eukaryota</taxon>
        <taxon>Fungi</taxon>
        <taxon>Dikarya</taxon>
        <taxon>Basidiomycota</taxon>
        <taxon>Agaricomycotina</taxon>
        <taxon>Agaricomycetes</taxon>
        <taxon>Agaricomycetidae</taxon>
        <taxon>Agaricales</taxon>
        <taxon>Marasmiineae</taxon>
        <taxon>Mycenaceae</taxon>
        <taxon>Mycena</taxon>
    </lineage>
</organism>
<dbReference type="Proteomes" id="UP000623467">
    <property type="component" value="Unassembled WGS sequence"/>
</dbReference>
<accession>A0A8H6ZCY6</accession>
<reference evidence="1" key="1">
    <citation type="submission" date="2020-05" db="EMBL/GenBank/DDBJ databases">
        <title>Mycena genomes resolve the evolution of fungal bioluminescence.</title>
        <authorList>
            <person name="Tsai I.J."/>
        </authorList>
    </citation>
    <scope>NUCLEOTIDE SEQUENCE</scope>
    <source>
        <strain evidence="1">160909Yilan</strain>
    </source>
</reference>
<dbReference type="EMBL" id="JACAZH010000003">
    <property type="protein sequence ID" value="KAF7373400.1"/>
    <property type="molecule type" value="Genomic_DNA"/>
</dbReference>
<keyword evidence="2" id="KW-1185">Reference proteome</keyword>
<proteinExistence type="predicted"/>
<sequence>MSSVLKQVKVGLDNSKSWGDSRRKEFMTTARESIDSTVLVMRAVRALASTEAVVSEATQVKPIPIHHRRERSYAQDSMQEIAEEMSLELELSEPLEGSNQIGLTAAMLARRLAEACAQLVESDYGDVLKAISPLVVALFPQIQAIFALSTGIVDVLANVTEFKTLQIAIHIRLDLMSKLIKYIKNHGGKSVLANALEKACVEHKTDMLALSNRLPNVGAKEMQGMRTYR</sequence>
<evidence type="ECO:0000313" key="2">
    <source>
        <dbReference type="Proteomes" id="UP000623467"/>
    </source>
</evidence>